<dbReference type="EMBL" id="FSRO01000001">
    <property type="protein sequence ID" value="SIO03940.1"/>
    <property type="molecule type" value="Genomic_DNA"/>
</dbReference>
<sequence>MNQDENAALSYNPGEHRQAGSDGIQNAFVEAERQLMHRDGVKGVGMMKTADGKDGIVVYVVDQRVLSQLPATVGGFPVVGEITGEIRAL</sequence>
<proteinExistence type="predicted"/>
<protein>
    <submittedName>
        <fullName evidence="2">Uncharacterized protein</fullName>
    </submittedName>
</protein>
<feature type="region of interest" description="Disordered" evidence="1">
    <location>
        <begin position="1"/>
        <end position="21"/>
    </location>
</feature>
<keyword evidence="3" id="KW-1185">Reference proteome</keyword>
<dbReference type="RefSeq" id="WP_036572660.1">
    <property type="nucleotide sequence ID" value="NZ_FSRO01000001.1"/>
</dbReference>
<accession>A0A1N6G8S4</accession>
<evidence type="ECO:0000313" key="3">
    <source>
        <dbReference type="Proteomes" id="UP000185062"/>
    </source>
</evidence>
<evidence type="ECO:0000313" key="2">
    <source>
        <dbReference type="EMBL" id="SIO03940.1"/>
    </source>
</evidence>
<gene>
    <name evidence="2" type="ORF">SAMN02743940_0603</name>
</gene>
<organism evidence="2 3">
    <name type="scientific">Nitrosomonas cryotolerans ATCC 49181</name>
    <dbReference type="NCBI Taxonomy" id="1131553"/>
    <lineage>
        <taxon>Bacteria</taxon>
        <taxon>Pseudomonadati</taxon>
        <taxon>Pseudomonadota</taxon>
        <taxon>Betaproteobacteria</taxon>
        <taxon>Nitrosomonadales</taxon>
        <taxon>Nitrosomonadaceae</taxon>
        <taxon>Nitrosomonas</taxon>
    </lineage>
</organism>
<dbReference type="AlphaFoldDB" id="A0A1N6G8S4"/>
<name>A0A1N6G8S4_9PROT</name>
<evidence type="ECO:0000256" key="1">
    <source>
        <dbReference type="SAM" id="MobiDB-lite"/>
    </source>
</evidence>
<dbReference type="Proteomes" id="UP000185062">
    <property type="component" value="Unassembled WGS sequence"/>
</dbReference>
<reference evidence="2 3" key="1">
    <citation type="submission" date="2016-12" db="EMBL/GenBank/DDBJ databases">
        <authorList>
            <person name="Song W.-J."/>
            <person name="Kurnit D.M."/>
        </authorList>
    </citation>
    <scope>NUCLEOTIDE SEQUENCE [LARGE SCALE GENOMIC DNA]</scope>
    <source>
        <strain evidence="2 3">ATCC 49181</strain>
    </source>
</reference>